<name>A0A9P5N5R0_9AGAM</name>
<dbReference type="PANTHER" id="PTHR10039">
    <property type="entry name" value="AMELOGENIN"/>
    <property type="match status" value="1"/>
</dbReference>
<dbReference type="InterPro" id="IPR027417">
    <property type="entry name" value="P-loop_NTPase"/>
</dbReference>
<feature type="domain" description="Fungal STAND N-terminal Goodbye" evidence="2">
    <location>
        <begin position="18"/>
        <end position="142"/>
    </location>
</feature>
<dbReference type="AlphaFoldDB" id="A0A9P5N5R0"/>
<protein>
    <recommendedName>
        <fullName evidence="6">NACHT domain-containing protein</fullName>
    </recommendedName>
</protein>
<dbReference type="InterPro" id="IPR056884">
    <property type="entry name" value="NPHP3-like_N"/>
</dbReference>
<evidence type="ECO:0000256" key="1">
    <source>
        <dbReference type="ARBA" id="ARBA00022737"/>
    </source>
</evidence>
<sequence length="537" mass="60054">MSAVASTSESHSNFVSIFNAALETYKSKTKKDLASHPLLPHLQSCDSAGAILTVLREQIPASSQSQNSDDRLTRWVAPTVNVLYSFSATLGSGVGLAFPPANVIFAGIGVLLSAAKDASASQDKFIELFNRIERFFGRLEIYTGITPTTAMTDVIIEIMVEVLTVLAIATKEVKRGRLKKYIKKLTGNRDIEDSLDRLDKLTQEEARMASAELLKMAHIIRGDVQDVRSDVQDVRSDVQDVGNNVKGVDDRVQAISSDVKHISSDVREVNRIQLRDSLLRWLSPSDPSISHNIACKIHHNGTAEWFFQGSIFDQWKSTDPFLWIHGKPGSGKSVLCSSIIQDITTLYDAGKASMAYFYFDFRDVDKQSLHDLLPSLLIQFSAQSDPCCDILSRLYSSHDRGVRKPSDRAMVECLKEMLTIREAQGPTYIIMDALDECPITSTIPSPREEVLELVDELVGLRLPNLHICVTSRPEHDIQAVLKRLILRPVSLHDESGQQQDIANYVDSFVHSNQRMRRWRKEDRDLVIKTLSEKADGM</sequence>
<dbReference type="OrthoDB" id="3066271at2759"/>
<keyword evidence="5" id="KW-1185">Reference proteome</keyword>
<keyword evidence="1" id="KW-0677">Repeat</keyword>
<evidence type="ECO:0000259" key="2">
    <source>
        <dbReference type="Pfam" id="PF17109"/>
    </source>
</evidence>
<dbReference type="InterPro" id="IPR031350">
    <property type="entry name" value="Goodbye_dom"/>
</dbReference>
<dbReference type="Proteomes" id="UP000759537">
    <property type="component" value="Unassembled WGS sequence"/>
</dbReference>
<gene>
    <name evidence="4" type="ORF">DFH94DRAFT_18630</name>
</gene>
<proteinExistence type="predicted"/>
<evidence type="ECO:0000313" key="5">
    <source>
        <dbReference type="Proteomes" id="UP000759537"/>
    </source>
</evidence>
<reference evidence="4" key="2">
    <citation type="journal article" date="2020" name="Nat. Commun.">
        <title>Large-scale genome sequencing of mycorrhizal fungi provides insights into the early evolution of symbiotic traits.</title>
        <authorList>
            <person name="Miyauchi S."/>
            <person name="Kiss E."/>
            <person name="Kuo A."/>
            <person name="Drula E."/>
            <person name="Kohler A."/>
            <person name="Sanchez-Garcia M."/>
            <person name="Morin E."/>
            <person name="Andreopoulos B."/>
            <person name="Barry K.W."/>
            <person name="Bonito G."/>
            <person name="Buee M."/>
            <person name="Carver A."/>
            <person name="Chen C."/>
            <person name="Cichocki N."/>
            <person name="Clum A."/>
            <person name="Culley D."/>
            <person name="Crous P.W."/>
            <person name="Fauchery L."/>
            <person name="Girlanda M."/>
            <person name="Hayes R.D."/>
            <person name="Keri Z."/>
            <person name="LaButti K."/>
            <person name="Lipzen A."/>
            <person name="Lombard V."/>
            <person name="Magnuson J."/>
            <person name="Maillard F."/>
            <person name="Murat C."/>
            <person name="Nolan M."/>
            <person name="Ohm R.A."/>
            <person name="Pangilinan J."/>
            <person name="Pereira M.F."/>
            <person name="Perotto S."/>
            <person name="Peter M."/>
            <person name="Pfister S."/>
            <person name="Riley R."/>
            <person name="Sitrit Y."/>
            <person name="Stielow J.B."/>
            <person name="Szollosi G."/>
            <person name="Zifcakova L."/>
            <person name="Stursova M."/>
            <person name="Spatafora J.W."/>
            <person name="Tedersoo L."/>
            <person name="Vaario L.M."/>
            <person name="Yamada A."/>
            <person name="Yan M."/>
            <person name="Wang P."/>
            <person name="Xu J."/>
            <person name="Bruns T."/>
            <person name="Baldrian P."/>
            <person name="Vilgalys R."/>
            <person name="Dunand C."/>
            <person name="Henrissat B."/>
            <person name="Grigoriev I.V."/>
            <person name="Hibbett D."/>
            <person name="Nagy L.G."/>
            <person name="Martin F.M."/>
        </authorList>
    </citation>
    <scope>NUCLEOTIDE SEQUENCE</scope>
    <source>
        <strain evidence="4">Prilba</strain>
    </source>
</reference>
<evidence type="ECO:0000313" key="4">
    <source>
        <dbReference type="EMBL" id="KAF8487218.1"/>
    </source>
</evidence>
<comment type="caution">
    <text evidence="4">The sequence shown here is derived from an EMBL/GenBank/DDBJ whole genome shotgun (WGS) entry which is preliminary data.</text>
</comment>
<dbReference type="PANTHER" id="PTHR10039:SF17">
    <property type="entry name" value="FUNGAL STAND N-TERMINAL GOODBYE DOMAIN-CONTAINING PROTEIN-RELATED"/>
    <property type="match status" value="1"/>
</dbReference>
<evidence type="ECO:0000259" key="3">
    <source>
        <dbReference type="Pfam" id="PF24883"/>
    </source>
</evidence>
<dbReference type="EMBL" id="WHVB01000001">
    <property type="protein sequence ID" value="KAF8487218.1"/>
    <property type="molecule type" value="Genomic_DNA"/>
</dbReference>
<organism evidence="4 5">
    <name type="scientific">Russula ochroleuca</name>
    <dbReference type="NCBI Taxonomy" id="152965"/>
    <lineage>
        <taxon>Eukaryota</taxon>
        <taxon>Fungi</taxon>
        <taxon>Dikarya</taxon>
        <taxon>Basidiomycota</taxon>
        <taxon>Agaricomycotina</taxon>
        <taxon>Agaricomycetes</taxon>
        <taxon>Russulales</taxon>
        <taxon>Russulaceae</taxon>
        <taxon>Russula</taxon>
    </lineage>
</organism>
<accession>A0A9P5N5R0</accession>
<dbReference type="Pfam" id="PF24883">
    <property type="entry name" value="NPHP3_N"/>
    <property type="match status" value="1"/>
</dbReference>
<dbReference type="Pfam" id="PF17109">
    <property type="entry name" value="Goodbye"/>
    <property type="match status" value="1"/>
</dbReference>
<dbReference type="Gene3D" id="1.20.1480.30">
    <property type="entry name" value="Designed four-helix bundle protein"/>
    <property type="match status" value="1"/>
</dbReference>
<evidence type="ECO:0008006" key="6">
    <source>
        <dbReference type="Google" id="ProtNLM"/>
    </source>
</evidence>
<dbReference type="Gene3D" id="3.40.50.300">
    <property type="entry name" value="P-loop containing nucleotide triphosphate hydrolases"/>
    <property type="match status" value="1"/>
</dbReference>
<feature type="domain" description="Nephrocystin 3-like N-terminal" evidence="3">
    <location>
        <begin position="301"/>
        <end position="472"/>
    </location>
</feature>
<reference evidence="4" key="1">
    <citation type="submission" date="2019-10" db="EMBL/GenBank/DDBJ databases">
        <authorList>
            <consortium name="DOE Joint Genome Institute"/>
            <person name="Kuo A."/>
            <person name="Miyauchi S."/>
            <person name="Kiss E."/>
            <person name="Drula E."/>
            <person name="Kohler A."/>
            <person name="Sanchez-Garcia M."/>
            <person name="Andreopoulos B."/>
            <person name="Barry K.W."/>
            <person name="Bonito G."/>
            <person name="Buee M."/>
            <person name="Carver A."/>
            <person name="Chen C."/>
            <person name="Cichocki N."/>
            <person name="Clum A."/>
            <person name="Culley D."/>
            <person name="Crous P.W."/>
            <person name="Fauchery L."/>
            <person name="Girlanda M."/>
            <person name="Hayes R."/>
            <person name="Keri Z."/>
            <person name="LaButti K."/>
            <person name="Lipzen A."/>
            <person name="Lombard V."/>
            <person name="Magnuson J."/>
            <person name="Maillard F."/>
            <person name="Morin E."/>
            <person name="Murat C."/>
            <person name="Nolan M."/>
            <person name="Ohm R."/>
            <person name="Pangilinan J."/>
            <person name="Pereira M."/>
            <person name="Perotto S."/>
            <person name="Peter M."/>
            <person name="Riley R."/>
            <person name="Sitrit Y."/>
            <person name="Stielow B."/>
            <person name="Szollosi G."/>
            <person name="Zifcakova L."/>
            <person name="Stursova M."/>
            <person name="Spatafora J.W."/>
            <person name="Tedersoo L."/>
            <person name="Vaario L.-M."/>
            <person name="Yamada A."/>
            <person name="Yan M."/>
            <person name="Wang P."/>
            <person name="Xu J."/>
            <person name="Bruns T."/>
            <person name="Baldrian P."/>
            <person name="Vilgalys R."/>
            <person name="Henrissat B."/>
            <person name="Grigoriev I.V."/>
            <person name="Hibbett D."/>
            <person name="Nagy L.G."/>
            <person name="Martin F.M."/>
        </authorList>
    </citation>
    <scope>NUCLEOTIDE SEQUENCE</scope>
    <source>
        <strain evidence="4">Prilba</strain>
    </source>
</reference>
<dbReference type="SUPFAM" id="SSF52540">
    <property type="entry name" value="P-loop containing nucleoside triphosphate hydrolases"/>
    <property type="match status" value="1"/>
</dbReference>